<gene>
    <name evidence="1" type="ORF">R5W23_005514</name>
</gene>
<evidence type="ECO:0000313" key="1">
    <source>
        <dbReference type="EMBL" id="MDY3557863.1"/>
    </source>
</evidence>
<dbReference type="RefSeq" id="WP_320684876.1">
    <property type="nucleotide sequence ID" value="NZ_JAXBLV010000003.1"/>
</dbReference>
<evidence type="ECO:0000313" key="2">
    <source>
        <dbReference type="Proteomes" id="UP001272242"/>
    </source>
</evidence>
<name>A0ABU5EVM6_9BACT</name>
<sequence length="161" mass="18184">MEQPPADLLALLSEDEKPHAQFWWDTLPAADRRRVAGLWDERLEVCFFAPQADESGRLDGWEQVPAVRGGQFVPAADDQRSDWITGYFEYLLQHPELVLLYDPSHRRFHIGCNRHAAARACLSVGRVPGDFVCPRGAADCPLTPLRGASLVRRRHAAQDDR</sequence>
<evidence type="ECO:0008006" key="3">
    <source>
        <dbReference type="Google" id="ProtNLM"/>
    </source>
</evidence>
<reference evidence="2" key="1">
    <citation type="journal article" date="2023" name="Mar. Drugs">
        <title>Gemmata algarum, a Novel Planctomycete Isolated from an Algal Mat, Displays Antimicrobial Activity.</title>
        <authorList>
            <person name="Kumar G."/>
            <person name="Kallscheuer N."/>
            <person name="Kashif M."/>
            <person name="Ahamad S."/>
            <person name="Jagadeeshwari U."/>
            <person name="Pannikurungottu S."/>
            <person name="Haufschild T."/>
            <person name="Kabuu M."/>
            <person name="Sasikala C."/>
            <person name="Jogler C."/>
            <person name="Ramana C."/>
        </authorList>
    </citation>
    <scope>NUCLEOTIDE SEQUENCE [LARGE SCALE GENOMIC DNA]</scope>
    <source>
        <strain evidence="2">JC673</strain>
    </source>
</reference>
<proteinExistence type="predicted"/>
<accession>A0ABU5EVM6</accession>
<organism evidence="1 2">
    <name type="scientific">Gemmata algarum</name>
    <dbReference type="NCBI Taxonomy" id="2975278"/>
    <lineage>
        <taxon>Bacteria</taxon>
        <taxon>Pseudomonadati</taxon>
        <taxon>Planctomycetota</taxon>
        <taxon>Planctomycetia</taxon>
        <taxon>Gemmatales</taxon>
        <taxon>Gemmataceae</taxon>
        <taxon>Gemmata</taxon>
    </lineage>
</organism>
<dbReference type="Proteomes" id="UP001272242">
    <property type="component" value="Unassembled WGS sequence"/>
</dbReference>
<keyword evidence="2" id="KW-1185">Reference proteome</keyword>
<dbReference type="EMBL" id="JAXBLV010000003">
    <property type="protein sequence ID" value="MDY3557863.1"/>
    <property type="molecule type" value="Genomic_DNA"/>
</dbReference>
<comment type="caution">
    <text evidence="1">The sequence shown here is derived from an EMBL/GenBank/DDBJ whole genome shotgun (WGS) entry which is preliminary data.</text>
</comment>
<protein>
    <recommendedName>
        <fullName evidence="3">GNAT family N-acetyltransferase</fullName>
    </recommendedName>
</protein>